<protein>
    <recommendedName>
        <fullName evidence="2">SET domain-containing protein</fullName>
    </recommendedName>
</protein>
<dbReference type="Gene3D" id="3.90.1410.10">
    <property type="entry name" value="set domain protein methyltransferase, domain 1"/>
    <property type="match status" value="1"/>
</dbReference>
<evidence type="ECO:0000259" key="2">
    <source>
        <dbReference type="PROSITE" id="PS50280"/>
    </source>
</evidence>
<organism evidence="3">
    <name type="scientific">Ditylum brightwellii</name>
    <dbReference type="NCBI Taxonomy" id="49249"/>
    <lineage>
        <taxon>Eukaryota</taxon>
        <taxon>Sar</taxon>
        <taxon>Stramenopiles</taxon>
        <taxon>Ochrophyta</taxon>
        <taxon>Bacillariophyta</taxon>
        <taxon>Mediophyceae</taxon>
        <taxon>Lithodesmiophycidae</taxon>
        <taxon>Lithodesmiales</taxon>
        <taxon>Lithodesmiaceae</taxon>
        <taxon>Ditylum</taxon>
    </lineage>
</organism>
<dbReference type="GO" id="GO:0005634">
    <property type="term" value="C:nucleus"/>
    <property type="evidence" value="ECO:0007669"/>
    <property type="project" value="TreeGrafter"/>
</dbReference>
<accession>A0A7S4UFC1</accession>
<dbReference type="GO" id="GO:0016279">
    <property type="term" value="F:protein-lysine N-methyltransferase activity"/>
    <property type="evidence" value="ECO:0007669"/>
    <property type="project" value="TreeGrafter"/>
</dbReference>
<dbReference type="Pfam" id="PF00856">
    <property type="entry name" value="SET"/>
    <property type="match status" value="1"/>
</dbReference>
<dbReference type="EMBL" id="HBNS01000286">
    <property type="protein sequence ID" value="CAE4578194.1"/>
    <property type="molecule type" value="Transcribed_RNA"/>
</dbReference>
<dbReference type="SMART" id="SM00317">
    <property type="entry name" value="SET"/>
    <property type="match status" value="1"/>
</dbReference>
<proteinExistence type="predicted"/>
<feature type="signal peptide" evidence="1">
    <location>
        <begin position="1"/>
        <end position="16"/>
    </location>
</feature>
<name>A0A7S4UFC1_9STRA</name>
<dbReference type="SUPFAM" id="SSF82199">
    <property type="entry name" value="SET domain"/>
    <property type="match status" value="1"/>
</dbReference>
<dbReference type="PANTHER" id="PTHR13271:SF34">
    <property type="entry name" value="N-LYSINE METHYLTRANSFERASE SETD6"/>
    <property type="match status" value="1"/>
</dbReference>
<dbReference type="CDD" id="cd10527">
    <property type="entry name" value="SET_LSMT"/>
    <property type="match status" value="1"/>
</dbReference>
<feature type="chain" id="PRO_5030576537" description="SET domain-containing protein" evidence="1">
    <location>
        <begin position="17"/>
        <end position="347"/>
    </location>
</feature>
<gene>
    <name evidence="3" type="ORF">DBRI00130_LOCUS238</name>
</gene>
<evidence type="ECO:0000256" key="1">
    <source>
        <dbReference type="SAM" id="SignalP"/>
    </source>
</evidence>
<dbReference type="AlphaFoldDB" id="A0A7S4UFC1"/>
<reference evidence="3" key="1">
    <citation type="submission" date="2021-01" db="EMBL/GenBank/DDBJ databases">
        <authorList>
            <person name="Corre E."/>
            <person name="Pelletier E."/>
            <person name="Niang G."/>
            <person name="Scheremetjew M."/>
            <person name="Finn R."/>
            <person name="Kale V."/>
            <person name="Holt S."/>
            <person name="Cochrane G."/>
            <person name="Meng A."/>
            <person name="Brown T."/>
            <person name="Cohen L."/>
        </authorList>
    </citation>
    <scope>NUCLEOTIDE SEQUENCE</scope>
    <source>
        <strain evidence="3">GSO104</strain>
    </source>
</reference>
<evidence type="ECO:0000313" key="3">
    <source>
        <dbReference type="EMBL" id="CAE4578194.1"/>
    </source>
</evidence>
<dbReference type="InterPro" id="IPR001214">
    <property type="entry name" value="SET_dom"/>
</dbReference>
<dbReference type="InterPro" id="IPR050600">
    <property type="entry name" value="SETD3_SETD6_MTase"/>
</dbReference>
<sequence length="347" mass="40268">MLNVLFNFVFLLVGSSQTTLDIQFHQWCDQVGIKTPHAKLITTSNSVAGRGVFAEGDINEGTPVIIIPEYLVLHDYNAALNFPHVAKELEKKRSRYYKNLNKKALWRRFLLLVRRKKKFNNEEDSNNNNFLFATPDDFWQADLTAYSLAVLQTENHFWKPWISQWHRQDHMQAMYEKGISWNDDIAVDDGVTQLNNVLPYLSKNRLKAAVQLRLGRMKELHRLYEGFSSTSTTTYESKEDFAMYGILTSRAMEFGNRINAVMPMYDMINHSRQPNLGLHFNGEEFALVALRDISHGEEFFHCYKTLPDTWDEDIAAWILIQWGIPEQPIEMEEAVQISPVLEASVKK</sequence>
<keyword evidence="1" id="KW-0732">Signal</keyword>
<feature type="domain" description="SET" evidence="2">
    <location>
        <begin position="38"/>
        <end position="304"/>
    </location>
</feature>
<dbReference type="InterPro" id="IPR046341">
    <property type="entry name" value="SET_dom_sf"/>
</dbReference>
<dbReference type="PANTHER" id="PTHR13271">
    <property type="entry name" value="UNCHARACTERIZED PUTATIVE METHYLTRANSFERASE"/>
    <property type="match status" value="1"/>
</dbReference>
<dbReference type="PROSITE" id="PS50280">
    <property type="entry name" value="SET"/>
    <property type="match status" value="1"/>
</dbReference>